<dbReference type="SMART" id="SM00409">
    <property type="entry name" value="IG"/>
    <property type="match status" value="3"/>
</dbReference>
<keyword evidence="5" id="KW-1185">Reference proteome</keyword>
<dbReference type="InterPro" id="IPR007110">
    <property type="entry name" value="Ig-like_dom"/>
</dbReference>
<dbReference type="EMBL" id="WNTK01003854">
    <property type="protein sequence ID" value="KAG9464820.1"/>
    <property type="molecule type" value="Genomic_DNA"/>
</dbReference>
<reference evidence="4" key="1">
    <citation type="thesis" date="2020" institute="ProQuest LLC" country="789 East Eisenhower Parkway, Ann Arbor, MI, USA">
        <title>Comparative Genomics and Chromosome Evolution.</title>
        <authorList>
            <person name="Mudd A.B."/>
        </authorList>
    </citation>
    <scope>NUCLEOTIDE SEQUENCE</scope>
    <source>
        <strain evidence="4">HN-11 Male</strain>
        <tissue evidence="4">Kidney and liver</tissue>
    </source>
</reference>
<protein>
    <recommendedName>
        <fullName evidence="3">Ig-like domain-containing protein</fullName>
    </recommendedName>
</protein>
<dbReference type="GO" id="GO:0006955">
    <property type="term" value="P:immune response"/>
    <property type="evidence" value="ECO:0007669"/>
    <property type="project" value="TreeGrafter"/>
</dbReference>
<dbReference type="PANTHER" id="PTHR11481:SF64">
    <property type="entry name" value="FC RECEPTOR-LIKE PROTEIN 4"/>
    <property type="match status" value="1"/>
</dbReference>
<dbReference type="InterPro" id="IPR036179">
    <property type="entry name" value="Ig-like_dom_sf"/>
</dbReference>
<dbReference type="InterPro" id="IPR050488">
    <property type="entry name" value="Ig_Fc_receptor"/>
</dbReference>
<dbReference type="Gene3D" id="2.60.40.10">
    <property type="entry name" value="Immunoglobulins"/>
    <property type="match status" value="4"/>
</dbReference>
<evidence type="ECO:0000313" key="4">
    <source>
        <dbReference type="EMBL" id="KAG9464820.1"/>
    </source>
</evidence>
<dbReference type="AlphaFoldDB" id="A0A8J6BJJ6"/>
<evidence type="ECO:0000256" key="2">
    <source>
        <dbReference type="ARBA" id="ARBA00023157"/>
    </source>
</evidence>
<dbReference type="Proteomes" id="UP000770717">
    <property type="component" value="Unassembled WGS sequence"/>
</dbReference>
<evidence type="ECO:0000259" key="3">
    <source>
        <dbReference type="PROSITE" id="PS50835"/>
    </source>
</evidence>
<feature type="domain" description="Ig-like" evidence="3">
    <location>
        <begin position="155"/>
        <end position="232"/>
    </location>
</feature>
<keyword evidence="1" id="KW-0732">Signal</keyword>
<dbReference type="PANTHER" id="PTHR11481">
    <property type="entry name" value="IMMUNOGLOBULIN FC RECEPTOR"/>
    <property type="match status" value="1"/>
</dbReference>
<feature type="domain" description="Ig-like" evidence="3">
    <location>
        <begin position="1"/>
        <end position="59"/>
    </location>
</feature>
<name>A0A8J6BJJ6_ELECQ</name>
<dbReference type="InterPro" id="IPR003599">
    <property type="entry name" value="Ig_sub"/>
</dbReference>
<gene>
    <name evidence="4" type="ORF">GDO78_019342</name>
</gene>
<dbReference type="OrthoDB" id="10012075at2759"/>
<comment type="caution">
    <text evidence="4">The sequence shown here is derived from an EMBL/GenBank/DDBJ whole genome shotgun (WGS) entry which is preliminary data.</text>
</comment>
<feature type="domain" description="Ig-like" evidence="3">
    <location>
        <begin position="249"/>
        <end position="333"/>
    </location>
</feature>
<dbReference type="GO" id="GO:0004888">
    <property type="term" value="F:transmembrane signaling receptor activity"/>
    <property type="evidence" value="ECO:0007669"/>
    <property type="project" value="TreeGrafter"/>
</dbReference>
<evidence type="ECO:0000256" key="1">
    <source>
        <dbReference type="ARBA" id="ARBA00022729"/>
    </source>
</evidence>
<dbReference type="Pfam" id="PF13895">
    <property type="entry name" value="Ig_2"/>
    <property type="match status" value="2"/>
</dbReference>
<keyword evidence="2" id="KW-1015">Disulfide bond</keyword>
<evidence type="ECO:0000313" key="5">
    <source>
        <dbReference type="Proteomes" id="UP000770717"/>
    </source>
</evidence>
<dbReference type="GO" id="GO:0009897">
    <property type="term" value="C:external side of plasma membrane"/>
    <property type="evidence" value="ECO:0007669"/>
    <property type="project" value="TreeGrafter"/>
</dbReference>
<accession>A0A8J6BJJ6</accession>
<sequence length="361" mass="40632">MTCDGGSTIGGGPNYIWSKDNSPVHNGTSYTIQSAGTSDSGSYRCQTSTGEISDPAGLDVIYDWVILQTPLYVYEGDEINITCHHYPGYSGGRTRFYKDNRVIRGWTNNAEYYIGRVDGTTAGTYRCEKEVHHHSLHYKHDDAVSVSVGELLTTPTITVTPQPVFQKDNMTLTCETRLPPARQNTQLRFAFYRDGRIVQDFSINDIYEVYNVQLEHSGKYSCEVETTDGRVRKRSAERLLQIGELFSTPVLKVSPELGKDGANMTLTCVTVLSEHRQDTELRYAFYRDERRVQGFTSSNKYEVQFIPVEDSGTYKCVIQTSTGRVMKKSQELLIEGKQSLSSCPSHLCQPSIISQQIMSLQ</sequence>
<dbReference type="PROSITE" id="PS50835">
    <property type="entry name" value="IG_LIKE"/>
    <property type="match status" value="3"/>
</dbReference>
<organism evidence="4 5">
    <name type="scientific">Eleutherodactylus coqui</name>
    <name type="common">Puerto Rican coqui</name>
    <dbReference type="NCBI Taxonomy" id="57060"/>
    <lineage>
        <taxon>Eukaryota</taxon>
        <taxon>Metazoa</taxon>
        <taxon>Chordata</taxon>
        <taxon>Craniata</taxon>
        <taxon>Vertebrata</taxon>
        <taxon>Euteleostomi</taxon>
        <taxon>Amphibia</taxon>
        <taxon>Batrachia</taxon>
        <taxon>Anura</taxon>
        <taxon>Neobatrachia</taxon>
        <taxon>Hyloidea</taxon>
        <taxon>Eleutherodactylidae</taxon>
        <taxon>Eleutherodactylinae</taxon>
        <taxon>Eleutherodactylus</taxon>
        <taxon>Eleutherodactylus</taxon>
    </lineage>
</organism>
<dbReference type="InterPro" id="IPR013783">
    <property type="entry name" value="Ig-like_fold"/>
</dbReference>
<proteinExistence type="predicted"/>
<dbReference type="GO" id="GO:0007166">
    <property type="term" value="P:cell surface receptor signaling pathway"/>
    <property type="evidence" value="ECO:0007669"/>
    <property type="project" value="TreeGrafter"/>
</dbReference>
<dbReference type="SUPFAM" id="SSF48726">
    <property type="entry name" value="Immunoglobulin"/>
    <property type="match status" value="4"/>
</dbReference>